<feature type="region of interest" description="Disordered" evidence="1">
    <location>
        <begin position="1"/>
        <end position="46"/>
    </location>
</feature>
<dbReference type="Proteomes" id="UP000603453">
    <property type="component" value="Unassembled WGS sequence"/>
</dbReference>
<dbReference type="EMBL" id="JAEPRD010000110">
    <property type="protein sequence ID" value="KAG2198451.1"/>
    <property type="molecule type" value="Genomic_DNA"/>
</dbReference>
<feature type="compositionally biased region" description="Basic residues" evidence="1">
    <location>
        <begin position="116"/>
        <end position="129"/>
    </location>
</feature>
<reference evidence="2" key="1">
    <citation type="submission" date="2020-12" db="EMBL/GenBank/DDBJ databases">
        <title>Metabolic potential, ecology and presence of endohyphal bacteria is reflected in genomic diversity of Mucoromycotina.</title>
        <authorList>
            <person name="Muszewska A."/>
            <person name="Okrasinska A."/>
            <person name="Steczkiewicz K."/>
            <person name="Drgas O."/>
            <person name="Orlowska M."/>
            <person name="Perlinska-Lenart U."/>
            <person name="Aleksandrzak-Piekarczyk T."/>
            <person name="Szatraj K."/>
            <person name="Zielenkiewicz U."/>
            <person name="Pilsyk S."/>
            <person name="Malc E."/>
            <person name="Mieczkowski P."/>
            <person name="Kruszewska J.S."/>
            <person name="Biernat P."/>
            <person name="Pawlowska J."/>
        </authorList>
    </citation>
    <scope>NUCLEOTIDE SEQUENCE</scope>
    <source>
        <strain evidence="2">WA0000017839</strain>
    </source>
</reference>
<organism evidence="2 3">
    <name type="scientific">Mucor saturninus</name>
    <dbReference type="NCBI Taxonomy" id="64648"/>
    <lineage>
        <taxon>Eukaryota</taxon>
        <taxon>Fungi</taxon>
        <taxon>Fungi incertae sedis</taxon>
        <taxon>Mucoromycota</taxon>
        <taxon>Mucoromycotina</taxon>
        <taxon>Mucoromycetes</taxon>
        <taxon>Mucorales</taxon>
        <taxon>Mucorineae</taxon>
        <taxon>Mucoraceae</taxon>
        <taxon>Mucor</taxon>
    </lineage>
</organism>
<name>A0A8H7QVQ1_9FUNG</name>
<feature type="region of interest" description="Disordered" evidence="1">
    <location>
        <begin position="114"/>
        <end position="151"/>
    </location>
</feature>
<feature type="compositionally biased region" description="Basic residues" evidence="1">
    <location>
        <begin position="21"/>
        <end position="41"/>
    </location>
</feature>
<dbReference type="AlphaFoldDB" id="A0A8H7QVQ1"/>
<dbReference type="OrthoDB" id="2289834at2759"/>
<feature type="compositionally biased region" description="Basic and acidic residues" evidence="1">
    <location>
        <begin position="1"/>
        <end position="12"/>
    </location>
</feature>
<evidence type="ECO:0000313" key="3">
    <source>
        <dbReference type="Proteomes" id="UP000603453"/>
    </source>
</evidence>
<sequence length="151" mass="17206">MAKTKAETKTNDKPVAAKKTGNFKKTNKKTVTKVTHKRRVKGTSEVDNPKYANLDFMLNLVESASKKEDEKVEKKLAKKAHVAKIIEEKDAKKDLKAEEKKEKLEKVKQAYLEAQKKKKSEARKQKSKAKAQAAREKFQPPAPEKKKVRFG</sequence>
<evidence type="ECO:0000256" key="1">
    <source>
        <dbReference type="SAM" id="MobiDB-lite"/>
    </source>
</evidence>
<comment type="caution">
    <text evidence="2">The sequence shown here is derived from an EMBL/GenBank/DDBJ whole genome shotgun (WGS) entry which is preliminary data.</text>
</comment>
<accession>A0A8H7QVQ1</accession>
<protein>
    <submittedName>
        <fullName evidence="2">Uncharacterized protein</fullName>
    </submittedName>
</protein>
<evidence type="ECO:0000313" key="2">
    <source>
        <dbReference type="EMBL" id="KAG2198451.1"/>
    </source>
</evidence>
<gene>
    <name evidence="2" type="ORF">INT47_004438</name>
</gene>
<keyword evidence="3" id="KW-1185">Reference proteome</keyword>
<proteinExistence type="predicted"/>